<reference evidence="2" key="1">
    <citation type="journal article" date="2023" name="Nat. Plants">
        <title>Single-cell RNA sequencing provides a high-resolution roadmap for understanding the multicellular compartmentation of specialized metabolism.</title>
        <authorList>
            <person name="Sun S."/>
            <person name="Shen X."/>
            <person name="Li Y."/>
            <person name="Li Y."/>
            <person name="Wang S."/>
            <person name="Li R."/>
            <person name="Zhang H."/>
            <person name="Shen G."/>
            <person name="Guo B."/>
            <person name="Wei J."/>
            <person name="Xu J."/>
            <person name="St-Pierre B."/>
            <person name="Chen S."/>
            <person name="Sun C."/>
        </authorList>
    </citation>
    <scope>NUCLEOTIDE SEQUENCE [LARGE SCALE GENOMIC DNA]</scope>
</reference>
<name>A0ACC0CE71_CATRO</name>
<evidence type="ECO:0000313" key="2">
    <source>
        <dbReference type="Proteomes" id="UP001060085"/>
    </source>
</evidence>
<sequence length="70" mass="7711">MDGIQQMGLPILGIVAAAALTFYAVSFNELREKSFSELEESNDSDGGGFKSSLSSRQRRDRRKAQKQAKS</sequence>
<comment type="caution">
    <text evidence="1">The sequence shown here is derived from an EMBL/GenBank/DDBJ whole genome shotgun (WGS) entry which is preliminary data.</text>
</comment>
<keyword evidence="2" id="KW-1185">Reference proteome</keyword>
<dbReference type="Proteomes" id="UP001060085">
    <property type="component" value="Linkage Group LG01"/>
</dbReference>
<protein>
    <submittedName>
        <fullName evidence="1">Uncharacterized protein</fullName>
    </submittedName>
</protein>
<gene>
    <name evidence="1" type="ORF">M9H77_04418</name>
</gene>
<proteinExistence type="predicted"/>
<organism evidence="1 2">
    <name type="scientific">Catharanthus roseus</name>
    <name type="common">Madagascar periwinkle</name>
    <name type="synonym">Vinca rosea</name>
    <dbReference type="NCBI Taxonomy" id="4058"/>
    <lineage>
        <taxon>Eukaryota</taxon>
        <taxon>Viridiplantae</taxon>
        <taxon>Streptophyta</taxon>
        <taxon>Embryophyta</taxon>
        <taxon>Tracheophyta</taxon>
        <taxon>Spermatophyta</taxon>
        <taxon>Magnoliopsida</taxon>
        <taxon>eudicotyledons</taxon>
        <taxon>Gunneridae</taxon>
        <taxon>Pentapetalae</taxon>
        <taxon>asterids</taxon>
        <taxon>lamiids</taxon>
        <taxon>Gentianales</taxon>
        <taxon>Apocynaceae</taxon>
        <taxon>Rauvolfioideae</taxon>
        <taxon>Vinceae</taxon>
        <taxon>Catharanthinae</taxon>
        <taxon>Catharanthus</taxon>
    </lineage>
</organism>
<accession>A0ACC0CE71</accession>
<dbReference type="EMBL" id="CM044701">
    <property type="protein sequence ID" value="KAI5683190.1"/>
    <property type="molecule type" value="Genomic_DNA"/>
</dbReference>
<evidence type="ECO:0000313" key="1">
    <source>
        <dbReference type="EMBL" id="KAI5683190.1"/>
    </source>
</evidence>